<dbReference type="InterPro" id="IPR043148">
    <property type="entry name" value="TagF_C"/>
</dbReference>
<accession>A0A1W1CFR4</accession>
<proteinExistence type="predicted"/>
<dbReference type="GO" id="GO:0000271">
    <property type="term" value="P:polysaccharide biosynthetic process"/>
    <property type="evidence" value="ECO:0007669"/>
    <property type="project" value="InterPro"/>
</dbReference>
<reference evidence="1" key="1">
    <citation type="submission" date="2016-10" db="EMBL/GenBank/DDBJ databases">
        <authorList>
            <person name="de Groot N.N."/>
        </authorList>
    </citation>
    <scope>NUCLEOTIDE SEQUENCE</scope>
</reference>
<dbReference type="CDD" id="cd16439">
    <property type="entry name" value="beta_Kdo_transferase_KpsC_2"/>
    <property type="match status" value="1"/>
</dbReference>
<sequence>MNIIEYSSNQGKLYFFNFSPWRMMQIEQFFYAPNNQKIICKSLDEAIEKGLDKESNIFIYGIIEFPKLESFAKENGMTIYRIEDAFIRSVALGSGFAKPYSLSIDSSGIYFDPRKSSDLEYLLECYEFTDELIQRAKNVREEVISSKFSKYNHLEHKEIEIDRDRYDKVILVTGQVEDDMSMQFGAFGMTYIDLLQKVRKEHPNAYIIYKPHPDVLSGNRKGHIPKKIIDSCADEVVTMVSIDSCIEVADEVHTLTSGAGFDALIRGKKVYTYGMPFYAGWGLTTDYRKCERRTRKLTLDELVASTLILFPRYISPKTGNFCEVEQTLKELKEEQERYFSDRFYRYKVNLKGYLLPRARKIIRAILKPFKLKI</sequence>
<dbReference type="GO" id="GO:0015774">
    <property type="term" value="P:polysaccharide transport"/>
    <property type="evidence" value="ECO:0007669"/>
    <property type="project" value="InterPro"/>
</dbReference>
<evidence type="ECO:0000313" key="1">
    <source>
        <dbReference type="EMBL" id="SFV64562.1"/>
    </source>
</evidence>
<dbReference type="Pfam" id="PF05159">
    <property type="entry name" value="Capsule_synth"/>
    <property type="match status" value="1"/>
</dbReference>
<dbReference type="InterPro" id="IPR007833">
    <property type="entry name" value="Capsule_polysaccharide_synth"/>
</dbReference>
<organism evidence="1">
    <name type="scientific">hydrothermal vent metagenome</name>
    <dbReference type="NCBI Taxonomy" id="652676"/>
    <lineage>
        <taxon>unclassified sequences</taxon>
        <taxon>metagenomes</taxon>
        <taxon>ecological metagenomes</taxon>
    </lineage>
</organism>
<protein>
    <submittedName>
        <fullName evidence="1">Capsular polysaccharide export system protein KpsC</fullName>
    </submittedName>
</protein>
<dbReference type="EMBL" id="FPHM01000085">
    <property type="protein sequence ID" value="SFV64562.1"/>
    <property type="molecule type" value="Genomic_DNA"/>
</dbReference>
<gene>
    <name evidence="1" type="ORF">MNB_SV-13-173</name>
</gene>
<dbReference type="AlphaFoldDB" id="A0A1W1CFR4"/>
<dbReference type="Gene3D" id="3.40.50.12580">
    <property type="match status" value="1"/>
</dbReference>
<name>A0A1W1CFR4_9ZZZZ</name>